<feature type="region of interest" description="Disordered" evidence="1">
    <location>
        <begin position="216"/>
        <end position="278"/>
    </location>
</feature>
<organism evidence="4 5">
    <name type="scientific">Ancylostoma ceylanicum</name>
    <dbReference type="NCBI Taxonomy" id="53326"/>
    <lineage>
        <taxon>Eukaryota</taxon>
        <taxon>Metazoa</taxon>
        <taxon>Ecdysozoa</taxon>
        <taxon>Nematoda</taxon>
        <taxon>Chromadorea</taxon>
        <taxon>Rhabditida</taxon>
        <taxon>Rhabditina</taxon>
        <taxon>Rhabditomorpha</taxon>
        <taxon>Strongyloidea</taxon>
        <taxon>Ancylostomatidae</taxon>
        <taxon>Ancylostomatinae</taxon>
        <taxon>Ancylostoma</taxon>
    </lineage>
</organism>
<dbReference type="AlphaFoldDB" id="A0A016TUG0"/>
<dbReference type="InterPro" id="IPR002035">
    <property type="entry name" value="VWF_A"/>
</dbReference>
<dbReference type="STRING" id="53326.A0A016TUG0"/>
<reference evidence="5" key="1">
    <citation type="journal article" date="2015" name="Nat. Genet.">
        <title>The genome and transcriptome of the zoonotic hookworm Ancylostoma ceylanicum identify infection-specific gene families.</title>
        <authorList>
            <person name="Schwarz E.M."/>
            <person name="Hu Y."/>
            <person name="Antoshechkin I."/>
            <person name="Miller M.M."/>
            <person name="Sternberg P.W."/>
            <person name="Aroian R.V."/>
        </authorList>
    </citation>
    <scope>NUCLEOTIDE SEQUENCE</scope>
    <source>
        <strain evidence="5">HY135</strain>
    </source>
</reference>
<evidence type="ECO:0000256" key="1">
    <source>
        <dbReference type="SAM" id="MobiDB-lite"/>
    </source>
</evidence>
<evidence type="ECO:0000313" key="4">
    <source>
        <dbReference type="EMBL" id="EYC06272.1"/>
    </source>
</evidence>
<comment type="caution">
    <text evidence="4">The sequence shown here is derived from an EMBL/GenBank/DDBJ whole genome shotgun (WGS) entry which is preliminary data.</text>
</comment>
<keyword evidence="2" id="KW-0732">Signal</keyword>
<protein>
    <recommendedName>
        <fullName evidence="3">VWFA domain-containing protein</fullName>
    </recommendedName>
</protein>
<dbReference type="PANTHER" id="PTHR31024">
    <property type="entry name" value="C-TYPE LECTIN"/>
    <property type="match status" value="1"/>
</dbReference>
<dbReference type="Gene3D" id="3.40.50.410">
    <property type="entry name" value="von Willebrand factor, type A domain"/>
    <property type="match status" value="1"/>
</dbReference>
<gene>
    <name evidence="4" type="primary">Acey_s0077.g1117</name>
    <name evidence="4" type="ORF">Y032_0077g1117</name>
</gene>
<feature type="compositionally biased region" description="Low complexity" evidence="1">
    <location>
        <begin position="216"/>
        <end position="246"/>
    </location>
</feature>
<evidence type="ECO:0000256" key="2">
    <source>
        <dbReference type="SAM" id="SignalP"/>
    </source>
</evidence>
<name>A0A016TUG0_9BILA</name>
<dbReference type="OrthoDB" id="5817090at2759"/>
<feature type="compositionally biased region" description="Low complexity" evidence="1">
    <location>
        <begin position="254"/>
        <end position="269"/>
    </location>
</feature>
<accession>A0A016TUG0</accession>
<dbReference type="SUPFAM" id="SSF53300">
    <property type="entry name" value="vWA-like"/>
    <property type="match status" value="2"/>
</dbReference>
<evidence type="ECO:0000313" key="5">
    <source>
        <dbReference type="Proteomes" id="UP000024635"/>
    </source>
</evidence>
<dbReference type="EMBL" id="JARK01001413">
    <property type="protein sequence ID" value="EYC06272.1"/>
    <property type="molecule type" value="Genomic_DNA"/>
</dbReference>
<feature type="signal peptide" evidence="2">
    <location>
        <begin position="1"/>
        <end position="19"/>
    </location>
</feature>
<keyword evidence="5" id="KW-1185">Reference proteome</keyword>
<dbReference type="PANTHER" id="PTHR31024:SF3">
    <property type="entry name" value="C-TYPE LECTIN-RELATED"/>
    <property type="match status" value="1"/>
</dbReference>
<dbReference type="InterPro" id="IPR036465">
    <property type="entry name" value="vWFA_dom_sf"/>
</dbReference>
<dbReference type="PROSITE" id="PS50234">
    <property type="entry name" value="VWFA"/>
    <property type="match status" value="1"/>
</dbReference>
<feature type="domain" description="VWFA" evidence="3">
    <location>
        <begin position="295"/>
        <end position="473"/>
    </location>
</feature>
<proteinExistence type="predicted"/>
<dbReference type="SMART" id="SM00327">
    <property type="entry name" value="VWA"/>
    <property type="match status" value="1"/>
</dbReference>
<dbReference type="Pfam" id="PF00092">
    <property type="entry name" value="VWA"/>
    <property type="match status" value="1"/>
</dbReference>
<dbReference type="Proteomes" id="UP000024635">
    <property type="component" value="Unassembled WGS sequence"/>
</dbReference>
<sequence length="510" mass="55912">MRPFCLLFLLLVATQTSTAVLQCNSTDVNDYSCSRSVIIAIDATTNMGSYENVRSEFDFIENWILPRLDIRSGYVGVGMTAYGTGSTTIYDFSYNKRQICTNIEKLWSNVDFENANNVPLSRTIRNLFNNFGFDDTSLVLFTGDRDQRDVDAAASQVEYYIDNKLAVDFSIVVVNYGNCSFSSWPKNHTDEYNALTIEPNLLSQYVDDSVCEPAYTTHSTTTAPRPTTTGAASTSTAGKSSTTTPPSTHPPTKPVQTTVKPLPTASATRPPTPTLPPASIGNAGCECVLKTVWLDVFLLMEATVSMKPGIDAATDYVVSAFSKLTIGQAEQYQTRLGVIRYASSVELIADLNFYTSTSDLFDLTIETYDETGTNIEGAIRLATASFVSPTHRAAARPVLVIVGNSYKTGAWNDPGQVAATFRESGGTIITIEYVQEHGLEVPVLRSIASPNYNLTNVKDDGTQLRADDLRHLLCEANCFCRTNWLPYNNDMWNAPQGGCYYPVTIPSVQV</sequence>
<evidence type="ECO:0000259" key="3">
    <source>
        <dbReference type="PROSITE" id="PS50234"/>
    </source>
</evidence>
<feature type="chain" id="PRO_5001487990" description="VWFA domain-containing protein" evidence="2">
    <location>
        <begin position="20"/>
        <end position="510"/>
    </location>
</feature>